<dbReference type="STRING" id="765177.Desmu_0334"/>
<sequence length="219" mass="24525">MKGFIGVDEKLLAECRNRYQCIWVETALVKPVNSNIFYCVDCFFHKYSATSAPEHRLLLSYSSRTSLHAVKPGVSGGLRVVEADGEVCSRSGIEAYFSSLSSTLTQEMKQLSEEREKNPGKLSFRSMLLGLILPRQRDALQEEGWYWGRLTRYRIGHELMGMLGFENGVLNAEVDTAFILYRFDAKGRVAALIGGRAIDLPSYSKILDKGRLMADLALG</sequence>
<dbReference type="HOGENOM" id="CLU_1264531_0_0_2"/>
<gene>
    <name evidence="1" type="ordered locus">Desmu_0334</name>
</gene>
<dbReference type="Proteomes" id="UP000001068">
    <property type="component" value="Chromosome"/>
</dbReference>
<protein>
    <submittedName>
        <fullName evidence="1">Uncharacterized protein</fullName>
    </submittedName>
</protein>
<dbReference type="OrthoDB" id="17428at2157"/>
<keyword evidence="2" id="KW-1185">Reference proteome</keyword>
<dbReference type="EMBL" id="CP002363">
    <property type="protein sequence ID" value="ADV64653.1"/>
    <property type="molecule type" value="Genomic_DNA"/>
</dbReference>
<reference evidence="2" key="1">
    <citation type="submission" date="2010-11" db="EMBL/GenBank/DDBJ databases">
        <title>The complete genome of Desulfurococcus mucosus DSM 2162.</title>
        <authorList>
            <consortium name="US DOE Joint Genome Institute (JGI-PGF)"/>
            <person name="Lucas S."/>
            <person name="Copeland A."/>
            <person name="Lapidus A."/>
            <person name="Bruce D."/>
            <person name="Goodwin L."/>
            <person name="Pitluck S."/>
            <person name="Kyrpides N."/>
            <person name="Mavromatis K."/>
            <person name="Pagani I."/>
            <person name="Ivanova N."/>
            <person name="Ovchinnikova G."/>
            <person name="Chertkov O."/>
            <person name="Held B."/>
            <person name="Brettin T."/>
            <person name="Detter J.C."/>
            <person name="Tapia R."/>
            <person name="Han C."/>
            <person name="Land M."/>
            <person name="Hauser L."/>
            <person name="Markowitz V."/>
            <person name="Cheng J.-F."/>
            <person name="Hugenholtz P."/>
            <person name="Woyke T."/>
            <person name="Wu D."/>
            <person name="Wirth R."/>
            <person name="Bilek Y."/>
            <person name="Hader T."/>
            <person name="Klenk H.-P."/>
            <person name="Eisen J.A."/>
        </authorList>
    </citation>
    <scope>NUCLEOTIDE SEQUENCE [LARGE SCALE GENOMIC DNA]</scope>
    <source>
        <strain evidence="2">ATCC 35584 / DSM 2162 / JCM 9187 / O7/1</strain>
    </source>
</reference>
<dbReference type="KEGG" id="dmu:Desmu_0334"/>
<dbReference type="GeneID" id="10153027"/>
<name>E8R827_DESM0</name>
<evidence type="ECO:0000313" key="1">
    <source>
        <dbReference type="EMBL" id="ADV64653.1"/>
    </source>
</evidence>
<dbReference type="eggNOG" id="arCOG10620">
    <property type="taxonomic scope" value="Archaea"/>
</dbReference>
<dbReference type="RefSeq" id="WP_013561875.1">
    <property type="nucleotide sequence ID" value="NC_014961.1"/>
</dbReference>
<organism evidence="1 2">
    <name type="scientific">Desulfurococcus mucosus (strain ATCC 35584 / DSM 2162 / JCM 9187 / O7/1)</name>
    <dbReference type="NCBI Taxonomy" id="765177"/>
    <lineage>
        <taxon>Archaea</taxon>
        <taxon>Thermoproteota</taxon>
        <taxon>Thermoprotei</taxon>
        <taxon>Desulfurococcales</taxon>
        <taxon>Desulfurococcaceae</taxon>
        <taxon>Desulfurococcus</taxon>
    </lineage>
</organism>
<reference evidence="1 2" key="2">
    <citation type="journal article" date="2011" name="Stand. Genomic Sci.">
        <title>Complete genome sequence of Desulfurococcus mucosus type strain (O7/1).</title>
        <authorList>
            <person name="Wirth R."/>
            <person name="Chertkov O."/>
            <person name="Held B."/>
            <person name="Lapidus A."/>
            <person name="Nolan M."/>
            <person name="Lucas S."/>
            <person name="Hammon N."/>
            <person name="Deshpande S."/>
            <person name="Cheng J.F."/>
            <person name="Tapia R."/>
            <person name="Han C."/>
            <person name="Goodwin L."/>
            <person name="Pitluck S."/>
            <person name="Liolios K."/>
            <person name="Ioanna P."/>
            <person name="Ivanova N."/>
            <person name="Mavromatis K."/>
            <person name="Mikhailova N."/>
            <person name="Pati A."/>
            <person name="Chen A."/>
            <person name="Palaniappan K."/>
            <person name="Land M."/>
            <person name="Hauser L."/>
            <person name="Chang Y.J."/>
            <person name="Jeffries C.D."/>
            <person name="Bilek Y."/>
            <person name="Hader T."/>
            <person name="Rohde M."/>
            <person name="Spring S."/>
            <person name="Sikorski J."/>
            <person name="Goker M."/>
            <person name="Woyke T."/>
            <person name="Bristow J."/>
            <person name="Eisen J.A."/>
            <person name="Markowitz V."/>
            <person name="Hugenholtz P."/>
            <person name="Kyrpides N.C."/>
            <person name="Klenk H.P."/>
        </authorList>
    </citation>
    <scope>NUCLEOTIDE SEQUENCE [LARGE SCALE GENOMIC DNA]</scope>
    <source>
        <strain evidence="2">ATCC 35584 / DSM 2162 / JCM 9187 / O7/1</strain>
    </source>
</reference>
<proteinExistence type="predicted"/>
<accession>E8R827</accession>
<dbReference type="AlphaFoldDB" id="E8R827"/>
<evidence type="ECO:0000313" key="2">
    <source>
        <dbReference type="Proteomes" id="UP000001068"/>
    </source>
</evidence>